<evidence type="ECO:0000256" key="8">
    <source>
        <dbReference type="SAM" id="SignalP"/>
    </source>
</evidence>
<keyword evidence="10" id="KW-1185">Reference proteome</keyword>
<dbReference type="EMBL" id="JACSQG010000004">
    <property type="protein sequence ID" value="MBD7977466.1"/>
    <property type="molecule type" value="Genomic_DNA"/>
</dbReference>
<evidence type="ECO:0000256" key="4">
    <source>
        <dbReference type="ARBA" id="ARBA00022692"/>
    </source>
</evidence>
<feature type="signal peptide" evidence="8">
    <location>
        <begin position="1"/>
        <end position="25"/>
    </location>
</feature>
<keyword evidence="5 8" id="KW-0732">Signal</keyword>
<comment type="subcellular location">
    <subcellularLocation>
        <location evidence="1">Cell outer membrane</location>
        <topology evidence="1">Multi-pass membrane protein</topology>
    </subcellularLocation>
</comment>
<dbReference type="Pfam" id="PF03349">
    <property type="entry name" value="Toluene_X"/>
    <property type="match status" value="1"/>
</dbReference>
<keyword evidence="3" id="KW-1134">Transmembrane beta strand</keyword>
<sequence length="532" mass="58431">MSKRISPLARAIAGVTLLWAMQSQAQFSQNLTIGNPKAMALGNAITADSSGIDAVHYNPAALTKLKGRQTAVKIIAGGMDIRAEFDAPADYGSNFFGYNQDPIAGSRSRTTTSAMYLPGLGGTTEIPVLVAPLAGLSINPPGSKFTFATNIYTPQAVGYTRENDDPGRYQGKEVVMQRITYFSPSVGYQVNDELSVGLSIGFSHQALALKQDLRAPGMFTGLIAAVQDAMCVVGSNPLDIILNLCGGELGPFTDLAELEVDLEQTLSPTWNLGILWEPRDWFALGAVYQSEAKMHMQGTYRIDYTQNWQGLWQGLKSSVFGILPPLSVMSADGLYAYEQGNVSMDLTYPAHFSTGIKLKPHRQWQFNMDVKWTDYSAWENFELKFDRPLDFLKVASVFSPNNATRNSIILSRDYESVWSMAFGLQFDVNDRLSLRMGYEPRKSAIPGNKADALAPLGDADLYGLGAGYRWDPETEIDIGFNYMVSKQSIPGGSSCNVNCSGLLDMVYNPYADLDIKTTVKAYVFALTYRTRF</sequence>
<dbReference type="PANTHER" id="PTHR35093">
    <property type="entry name" value="OUTER MEMBRANE PROTEIN NMB0088-RELATED"/>
    <property type="match status" value="1"/>
</dbReference>
<evidence type="ECO:0000256" key="1">
    <source>
        <dbReference type="ARBA" id="ARBA00004571"/>
    </source>
</evidence>
<dbReference type="InterPro" id="IPR005017">
    <property type="entry name" value="OMPP1/FadL/TodX"/>
</dbReference>
<reference evidence="9 10" key="1">
    <citation type="submission" date="2020-08" db="EMBL/GenBank/DDBJ databases">
        <title>A Genomic Blueprint of the Chicken Gut Microbiome.</title>
        <authorList>
            <person name="Gilroy R."/>
            <person name="Ravi A."/>
            <person name="Getino M."/>
            <person name="Pursley I."/>
            <person name="Horton D.L."/>
            <person name="Alikhan N.-F."/>
            <person name="Baker D."/>
            <person name="Gharbi K."/>
            <person name="Hall N."/>
            <person name="Watson M."/>
            <person name="Adriaenssens E.M."/>
            <person name="Foster-Nyarko E."/>
            <person name="Jarju S."/>
            <person name="Secka A."/>
            <person name="Antonio M."/>
            <person name="Oren A."/>
            <person name="Chaudhuri R."/>
            <person name="La Ragione R.M."/>
            <person name="Hildebrand F."/>
            <person name="Pallen M.J."/>
        </authorList>
    </citation>
    <scope>NUCLEOTIDE SEQUENCE [LARGE SCALE GENOMIC DNA]</scope>
    <source>
        <strain evidence="9 10">Sa2CUA2</strain>
    </source>
</reference>
<dbReference type="SUPFAM" id="SSF56935">
    <property type="entry name" value="Porins"/>
    <property type="match status" value="1"/>
</dbReference>
<evidence type="ECO:0000256" key="3">
    <source>
        <dbReference type="ARBA" id="ARBA00022452"/>
    </source>
</evidence>
<organism evidence="9 10">
    <name type="scientific">Serpens gallinarum</name>
    <dbReference type="NCBI Taxonomy" id="2763075"/>
    <lineage>
        <taxon>Bacteria</taxon>
        <taxon>Pseudomonadati</taxon>
        <taxon>Pseudomonadota</taxon>
        <taxon>Gammaproteobacteria</taxon>
        <taxon>Pseudomonadales</taxon>
        <taxon>Pseudomonadaceae</taxon>
        <taxon>Pseudomonas</taxon>
    </lineage>
</organism>
<evidence type="ECO:0000256" key="2">
    <source>
        <dbReference type="ARBA" id="ARBA00008163"/>
    </source>
</evidence>
<gene>
    <name evidence="9" type="ORF">H9642_09720</name>
</gene>
<evidence type="ECO:0000256" key="7">
    <source>
        <dbReference type="ARBA" id="ARBA00023237"/>
    </source>
</evidence>
<name>A0ABR8TNW8_9PSED</name>
<accession>A0ABR8TNW8</accession>
<dbReference type="PANTHER" id="PTHR35093:SF8">
    <property type="entry name" value="OUTER MEMBRANE PROTEIN NMB0088-RELATED"/>
    <property type="match status" value="1"/>
</dbReference>
<protein>
    <submittedName>
        <fullName evidence="9">Outer membrane protein transport protein</fullName>
    </submittedName>
</protein>
<evidence type="ECO:0000256" key="6">
    <source>
        <dbReference type="ARBA" id="ARBA00023136"/>
    </source>
</evidence>
<dbReference type="RefSeq" id="WP_251836242.1">
    <property type="nucleotide sequence ID" value="NZ_JACSQG010000004.1"/>
</dbReference>
<evidence type="ECO:0000313" key="9">
    <source>
        <dbReference type="EMBL" id="MBD7977466.1"/>
    </source>
</evidence>
<dbReference type="Gene3D" id="2.40.160.60">
    <property type="entry name" value="Outer membrane protein transport protein (OMPP1/FadL/TodX)"/>
    <property type="match status" value="1"/>
</dbReference>
<comment type="similarity">
    <text evidence="2">Belongs to the OmpP1/FadL family.</text>
</comment>
<keyword evidence="4" id="KW-0812">Transmembrane</keyword>
<feature type="chain" id="PRO_5046896650" evidence="8">
    <location>
        <begin position="26"/>
        <end position="532"/>
    </location>
</feature>
<comment type="caution">
    <text evidence="9">The sequence shown here is derived from an EMBL/GenBank/DDBJ whole genome shotgun (WGS) entry which is preliminary data.</text>
</comment>
<evidence type="ECO:0000256" key="5">
    <source>
        <dbReference type="ARBA" id="ARBA00022729"/>
    </source>
</evidence>
<dbReference type="Proteomes" id="UP000611945">
    <property type="component" value="Unassembled WGS sequence"/>
</dbReference>
<keyword evidence="7" id="KW-0998">Cell outer membrane</keyword>
<proteinExistence type="inferred from homology"/>
<evidence type="ECO:0000313" key="10">
    <source>
        <dbReference type="Proteomes" id="UP000611945"/>
    </source>
</evidence>
<keyword evidence="6" id="KW-0472">Membrane</keyword>